<name>A0ABW6PEK6_9NOCA</name>
<dbReference type="Pfam" id="PF00296">
    <property type="entry name" value="Bac_luciferase"/>
    <property type="match status" value="1"/>
</dbReference>
<dbReference type="Gene3D" id="3.20.20.30">
    <property type="entry name" value="Luciferase-like domain"/>
    <property type="match status" value="1"/>
</dbReference>
<sequence length="296" mass="31662">MRLGIISPVVTRVPGAHSEWETTAGIAELAQVARHADELGFEHLTCSEHVAVPTEIAAQRGGTYWDPLATFGYLSANTQHIRFVTQVLVLGYHHPLEIAKRYGTLDLITGGRTTLGLGVGSLDAEFDLLGAPFVGRGERADDAMRALRNALSKPIPHYRGAHYEFDGMLIEPYAVQTKVPLWVGGRSMRSLRRAVELGDGWVPFGLGASTLQTMIKKVDPPTGFEIVLSAGFVDPLGDPAATAQQLDAASSAGATTVNVSIAARSADHYCDQMSALAKLARLDGRGRAGADIHARK</sequence>
<organism evidence="6 7">
    <name type="scientific">Nocardia aobensis</name>
    <dbReference type="NCBI Taxonomy" id="257277"/>
    <lineage>
        <taxon>Bacteria</taxon>
        <taxon>Bacillati</taxon>
        <taxon>Actinomycetota</taxon>
        <taxon>Actinomycetes</taxon>
        <taxon>Mycobacteriales</taxon>
        <taxon>Nocardiaceae</taxon>
        <taxon>Nocardia</taxon>
    </lineage>
</organism>
<keyword evidence="4" id="KW-0503">Monooxygenase</keyword>
<dbReference type="InterPro" id="IPR019921">
    <property type="entry name" value="Lucif-like_OxRdtase_Rv2161c"/>
</dbReference>
<protein>
    <submittedName>
        <fullName evidence="6">LLM class F420-dependent oxidoreductase</fullName>
        <ecNumber evidence="6">1.-.-.-</ecNumber>
    </submittedName>
</protein>
<dbReference type="EC" id="1.-.-.-" evidence="6"/>
<dbReference type="SUPFAM" id="SSF51679">
    <property type="entry name" value="Bacterial luciferase-like"/>
    <property type="match status" value="1"/>
</dbReference>
<dbReference type="EMBL" id="JBIAMT010000010">
    <property type="protein sequence ID" value="MFF0501609.1"/>
    <property type="molecule type" value="Genomic_DNA"/>
</dbReference>
<proteinExistence type="predicted"/>
<accession>A0ABW6PEK6</accession>
<dbReference type="InterPro" id="IPR011251">
    <property type="entry name" value="Luciferase-like_dom"/>
</dbReference>
<dbReference type="RefSeq" id="WP_387401624.1">
    <property type="nucleotide sequence ID" value="NZ_JBIAMT010000010.1"/>
</dbReference>
<keyword evidence="1" id="KW-0285">Flavoprotein</keyword>
<dbReference type="CDD" id="cd01097">
    <property type="entry name" value="Tetrahydromethanopterin_reductase"/>
    <property type="match status" value="1"/>
</dbReference>
<dbReference type="NCBIfam" id="TIGR03619">
    <property type="entry name" value="F420_Rv2161c"/>
    <property type="match status" value="1"/>
</dbReference>
<evidence type="ECO:0000313" key="6">
    <source>
        <dbReference type="EMBL" id="MFF0501609.1"/>
    </source>
</evidence>
<comment type="caution">
    <text evidence="6">The sequence shown here is derived from an EMBL/GenBank/DDBJ whole genome shotgun (WGS) entry which is preliminary data.</text>
</comment>
<dbReference type="InterPro" id="IPR050172">
    <property type="entry name" value="SsuD_RutA_monooxygenase"/>
</dbReference>
<dbReference type="GO" id="GO:0016491">
    <property type="term" value="F:oxidoreductase activity"/>
    <property type="evidence" value="ECO:0007669"/>
    <property type="project" value="UniProtKB-KW"/>
</dbReference>
<dbReference type="InterPro" id="IPR036661">
    <property type="entry name" value="Luciferase-like_sf"/>
</dbReference>
<keyword evidence="2" id="KW-0288">FMN</keyword>
<evidence type="ECO:0000256" key="3">
    <source>
        <dbReference type="ARBA" id="ARBA00023002"/>
    </source>
</evidence>
<reference evidence="6 7" key="1">
    <citation type="submission" date="2024-10" db="EMBL/GenBank/DDBJ databases">
        <title>The Natural Products Discovery Center: Release of the First 8490 Sequenced Strains for Exploring Actinobacteria Biosynthetic Diversity.</title>
        <authorList>
            <person name="Kalkreuter E."/>
            <person name="Kautsar S.A."/>
            <person name="Yang D."/>
            <person name="Bader C.D."/>
            <person name="Teijaro C.N."/>
            <person name="Fluegel L."/>
            <person name="Davis C.M."/>
            <person name="Simpson J.R."/>
            <person name="Lauterbach L."/>
            <person name="Steele A.D."/>
            <person name="Gui C."/>
            <person name="Meng S."/>
            <person name="Li G."/>
            <person name="Viehrig K."/>
            <person name="Ye F."/>
            <person name="Su P."/>
            <person name="Kiefer A.F."/>
            <person name="Nichols A."/>
            <person name="Cepeda A.J."/>
            <person name="Yan W."/>
            <person name="Fan B."/>
            <person name="Jiang Y."/>
            <person name="Adhikari A."/>
            <person name="Zheng C.-J."/>
            <person name="Schuster L."/>
            <person name="Cowan T.M."/>
            <person name="Smanski M.J."/>
            <person name="Chevrette M.G."/>
            <person name="De Carvalho L.P.S."/>
            <person name="Shen B."/>
        </authorList>
    </citation>
    <scope>NUCLEOTIDE SEQUENCE [LARGE SCALE GENOMIC DNA]</scope>
    <source>
        <strain evidence="6 7">NPDC004119</strain>
    </source>
</reference>
<dbReference type="PANTHER" id="PTHR42847">
    <property type="entry name" value="ALKANESULFONATE MONOOXYGENASE"/>
    <property type="match status" value="1"/>
</dbReference>
<evidence type="ECO:0000256" key="1">
    <source>
        <dbReference type="ARBA" id="ARBA00022630"/>
    </source>
</evidence>
<feature type="domain" description="Luciferase-like" evidence="5">
    <location>
        <begin position="11"/>
        <end position="219"/>
    </location>
</feature>
<gene>
    <name evidence="6" type="ORF">ACFYU5_34800</name>
</gene>
<dbReference type="PANTHER" id="PTHR42847:SF4">
    <property type="entry name" value="ALKANESULFONATE MONOOXYGENASE-RELATED"/>
    <property type="match status" value="1"/>
</dbReference>
<dbReference type="Proteomes" id="UP001601442">
    <property type="component" value="Unassembled WGS sequence"/>
</dbReference>
<evidence type="ECO:0000256" key="4">
    <source>
        <dbReference type="ARBA" id="ARBA00023033"/>
    </source>
</evidence>
<evidence type="ECO:0000259" key="5">
    <source>
        <dbReference type="Pfam" id="PF00296"/>
    </source>
</evidence>
<keyword evidence="3 6" id="KW-0560">Oxidoreductase</keyword>
<keyword evidence="7" id="KW-1185">Reference proteome</keyword>
<evidence type="ECO:0000256" key="2">
    <source>
        <dbReference type="ARBA" id="ARBA00022643"/>
    </source>
</evidence>
<evidence type="ECO:0000313" key="7">
    <source>
        <dbReference type="Proteomes" id="UP001601442"/>
    </source>
</evidence>